<dbReference type="KEGG" id="txy:Thexy_0581"/>
<dbReference type="NCBIfam" id="NF033542">
    <property type="entry name" value="transpos_IS110"/>
    <property type="match status" value="1"/>
</dbReference>
<evidence type="ECO:0000256" key="1">
    <source>
        <dbReference type="SAM" id="MobiDB-lite"/>
    </source>
</evidence>
<dbReference type="Pfam" id="PF01548">
    <property type="entry name" value="DEDD_Tnp_IS110"/>
    <property type="match status" value="1"/>
</dbReference>
<dbReference type="HOGENOM" id="CLU_036902_11_0_9"/>
<dbReference type="GO" id="GO:0003677">
    <property type="term" value="F:DNA binding"/>
    <property type="evidence" value="ECO:0007669"/>
    <property type="project" value="InterPro"/>
</dbReference>
<evidence type="ECO:0000259" key="3">
    <source>
        <dbReference type="Pfam" id="PF02371"/>
    </source>
</evidence>
<dbReference type="InterPro" id="IPR002525">
    <property type="entry name" value="Transp_IS110-like_N"/>
</dbReference>
<dbReference type="GO" id="GO:0004803">
    <property type="term" value="F:transposase activity"/>
    <property type="evidence" value="ECO:0007669"/>
    <property type="project" value="InterPro"/>
</dbReference>
<sequence length="407" mass="46725">MDRLYERCCGIDVHKKMIVACFKHGNDQEIREYGTTTAELRELTAWLLNEKCEMIAMESTASYWKPLYNIFELSGLDAIVVNARDMKAVPGRKTDVKDAEWIADLLQHGLLKASYVPDREQRELREASRYRKSLIEERARELNRLQKMLEGANIKLSSFTSDINGKSSRRILNALLEGKKLDEEQLQELLHGSMHKKIPEIMKAVDGVLTPLQKQLIKNIIDHIDDMGRRIEDMDKLISNYLDKYQKAIKQIDEVPGIGIQSAETILAEIGLEMKRFPSDAHISSWAGLSPGNNESAGKRRNSKTTKGNKTLKTTLIQCAKSAVKKEGTFFYAQYQRLVVRRGKNRAIVAVAHSMLIAIYHMLKENKPYKELGEDYYNQFNKERKINSYLKKLYALGWEPEIATQQI</sequence>
<proteinExistence type="predicted"/>
<dbReference type="InterPro" id="IPR003346">
    <property type="entry name" value="Transposase_20"/>
</dbReference>
<accession>F6BHW3</accession>
<evidence type="ECO:0000313" key="4">
    <source>
        <dbReference type="EMBL" id="AEF16632.1"/>
    </source>
</evidence>
<gene>
    <name evidence="4" type="ordered locus">Thexy_0581</name>
</gene>
<keyword evidence="5" id="KW-1185">Reference proteome</keyword>
<dbReference type="PANTHER" id="PTHR33055">
    <property type="entry name" value="TRANSPOSASE FOR INSERTION SEQUENCE ELEMENT IS1111A"/>
    <property type="match status" value="1"/>
</dbReference>
<dbReference type="eggNOG" id="COG3547">
    <property type="taxonomic scope" value="Bacteria"/>
</dbReference>
<dbReference type="InterPro" id="IPR047650">
    <property type="entry name" value="Transpos_IS110"/>
</dbReference>
<reference evidence="4" key="1">
    <citation type="submission" date="2011-05" db="EMBL/GenBank/DDBJ databases">
        <title>Complete sequence of Thermoanaerobacterium xylanolyticum LX-11.</title>
        <authorList>
            <consortium name="US DOE Joint Genome Institute"/>
            <person name="Lucas S."/>
            <person name="Han J."/>
            <person name="Lapidus A."/>
            <person name="Cheng J.-F."/>
            <person name="Goodwin L."/>
            <person name="Pitluck S."/>
            <person name="Peters L."/>
            <person name="Mikhailova N."/>
            <person name="Lu M."/>
            <person name="Han C."/>
            <person name="Tapia R."/>
            <person name="Land M."/>
            <person name="Hauser L."/>
            <person name="Kyrpides N."/>
            <person name="Ivanova N."/>
            <person name="Pagani I."/>
            <person name="Hemme C."/>
            <person name="Woyke T."/>
        </authorList>
    </citation>
    <scope>NUCLEOTIDE SEQUENCE</scope>
    <source>
        <strain evidence="4">LX-11</strain>
    </source>
</reference>
<dbReference type="Pfam" id="PF02371">
    <property type="entry name" value="Transposase_20"/>
    <property type="match status" value="1"/>
</dbReference>
<dbReference type="STRING" id="858215.Thexy_0581"/>
<organism evidence="4 5">
    <name type="scientific">Thermoanaerobacterium xylanolyticum (strain ATCC 49914 / DSM 7097 / LX-11)</name>
    <dbReference type="NCBI Taxonomy" id="858215"/>
    <lineage>
        <taxon>Bacteria</taxon>
        <taxon>Bacillati</taxon>
        <taxon>Bacillota</taxon>
        <taxon>Clostridia</taxon>
        <taxon>Thermoanaerobacterales</taxon>
        <taxon>Thermoanaerobacteraceae</taxon>
        <taxon>Thermoanaerobacterium</taxon>
    </lineage>
</organism>
<dbReference type="Proteomes" id="UP000007239">
    <property type="component" value="Chromosome"/>
</dbReference>
<evidence type="ECO:0000259" key="2">
    <source>
        <dbReference type="Pfam" id="PF01548"/>
    </source>
</evidence>
<feature type="region of interest" description="Disordered" evidence="1">
    <location>
        <begin position="288"/>
        <end position="308"/>
    </location>
</feature>
<feature type="domain" description="Transposase IS110-like N-terminal" evidence="2">
    <location>
        <begin position="9"/>
        <end position="152"/>
    </location>
</feature>
<evidence type="ECO:0000313" key="5">
    <source>
        <dbReference type="Proteomes" id="UP000007239"/>
    </source>
</evidence>
<dbReference type="RefSeq" id="WP_013787383.1">
    <property type="nucleotide sequence ID" value="NC_015555.1"/>
</dbReference>
<feature type="domain" description="Transposase IS116/IS110/IS902 C-terminal" evidence="3">
    <location>
        <begin position="251"/>
        <end position="330"/>
    </location>
</feature>
<dbReference type="EMBL" id="CP002739">
    <property type="protein sequence ID" value="AEF16632.1"/>
    <property type="molecule type" value="Genomic_DNA"/>
</dbReference>
<dbReference type="AlphaFoldDB" id="F6BHW3"/>
<dbReference type="GO" id="GO:0006313">
    <property type="term" value="P:DNA transposition"/>
    <property type="evidence" value="ECO:0007669"/>
    <property type="project" value="InterPro"/>
</dbReference>
<protein>
    <submittedName>
        <fullName evidence="4">Transposase IS116/IS110/IS902 family protein</fullName>
    </submittedName>
</protein>
<name>F6BHW3_THEXL</name>
<dbReference type="PANTHER" id="PTHR33055:SF15">
    <property type="entry name" value="TRANSPOSASE-RELATED"/>
    <property type="match status" value="1"/>
</dbReference>